<sequence length="47" mass="5456">MIFVSIVSRILIEMDGVHQNSSTHRTGNNKHVEGARIYTKVLRQKKY</sequence>
<evidence type="ECO:0000313" key="2">
    <source>
        <dbReference type="Proteomes" id="UP001152888"/>
    </source>
</evidence>
<reference evidence="1" key="1">
    <citation type="submission" date="2022-03" db="EMBL/GenBank/DDBJ databases">
        <authorList>
            <person name="Sayadi A."/>
        </authorList>
    </citation>
    <scope>NUCLEOTIDE SEQUENCE</scope>
</reference>
<dbReference type="Proteomes" id="UP001152888">
    <property type="component" value="Unassembled WGS sequence"/>
</dbReference>
<protein>
    <submittedName>
        <fullName evidence="1">Uncharacterized protein</fullName>
    </submittedName>
</protein>
<comment type="caution">
    <text evidence="1">The sequence shown here is derived from an EMBL/GenBank/DDBJ whole genome shotgun (WGS) entry which is preliminary data.</text>
</comment>
<gene>
    <name evidence="1" type="ORF">ACAOBT_LOCUS9462</name>
</gene>
<organism evidence="1 2">
    <name type="scientific">Acanthoscelides obtectus</name>
    <name type="common">Bean weevil</name>
    <name type="synonym">Bruchus obtectus</name>
    <dbReference type="NCBI Taxonomy" id="200917"/>
    <lineage>
        <taxon>Eukaryota</taxon>
        <taxon>Metazoa</taxon>
        <taxon>Ecdysozoa</taxon>
        <taxon>Arthropoda</taxon>
        <taxon>Hexapoda</taxon>
        <taxon>Insecta</taxon>
        <taxon>Pterygota</taxon>
        <taxon>Neoptera</taxon>
        <taxon>Endopterygota</taxon>
        <taxon>Coleoptera</taxon>
        <taxon>Polyphaga</taxon>
        <taxon>Cucujiformia</taxon>
        <taxon>Chrysomeloidea</taxon>
        <taxon>Chrysomelidae</taxon>
        <taxon>Bruchinae</taxon>
        <taxon>Bruchini</taxon>
        <taxon>Acanthoscelides</taxon>
    </lineage>
</organism>
<name>A0A9P0PA26_ACAOB</name>
<proteinExistence type="predicted"/>
<keyword evidence="2" id="KW-1185">Reference proteome</keyword>
<dbReference type="AlphaFoldDB" id="A0A9P0PA26"/>
<accession>A0A9P0PA26</accession>
<dbReference type="EMBL" id="CAKOFQ010006786">
    <property type="protein sequence ID" value="CAH1971526.1"/>
    <property type="molecule type" value="Genomic_DNA"/>
</dbReference>
<evidence type="ECO:0000313" key="1">
    <source>
        <dbReference type="EMBL" id="CAH1971526.1"/>
    </source>
</evidence>